<dbReference type="InterPro" id="IPR000571">
    <property type="entry name" value="Znf_CCCH"/>
</dbReference>
<keyword evidence="6" id="KW-0539">Nucleus</keyword>
<protein>
    <submittedName>
        <fullName evidence="12">Uncharacterized protein</fullName>
    </submittedName>
</protein>
<comment type="subcellular location">
    <subcellularLocation>
        <location evidence="1">Nucleus</location>
    </subcellularLocation>
</comment>
<dbReference type="EMBL" id="JAINUG010000561">
    <property type="protein sequence ID" value="KAJ8366651.1"/>
    <property type="molecule type" value="Genomic_DNA"/>
</dbReference>
<evidence type="ECO:0000256" key="6">
    <source>
        <dbReference type="ARBA" id="ARBA00023242"/>
    </source>
</evidence>
<evidence type="ECO:0000313" key="12">
    <source>
        <dbReference type="EMBL" id="KAJ8366651.1"/>
    </source>
</evidence>
<reference evidence="12" key="1">
    <citation type="journal article" date="2023" name="Science">
        <title>Genome structures resolve the early diversification of teleost fishes.</title>
        <authorList>
            <person name="Parey E."/>
            <person name="Louis A."/>
            <person name="Montfort J."/>
            <person name="Bouchez O."/>
            <person name="Roques C."/>
            <person name="Iampietro C."/>
            <person name="Lluch J."/>
            <person name="Castinel A."/>
            <person name="Donnadieu C."/>
            <person name="Desvignes T."/>
            <person name="Floi Bucao C."/>
            <person name="Jouanno E."/>
            <person name="Wen M."/>
            <person name="Mejri S."/>
            <person name="Dirks R."/>
            <person name="Jansen H."/>
            <person name="Henkel C."/>
            <person name="Chen W.J."/>
            <person name="Zahm M."/>
            <person name="Cabau C."/>
            <person name="Klopp C."/>
            <person name="Thompson A.W."/>
            <person name="Robinson-Rechavi M."/>
            <person name="Braasch I."/>
            <person name="Lecointre G."/>
            <person name="Bobe J."/>
            <person name="Postlethwait J.H."/>
            <person name="Berthelot C."/>
            <person name="Roest Crollius H."/>
            <person name="Guiguen Y."/>
        </authorList>
    </citation>
    <scope>NUCLEOTIDE SEQUENCE</scope>
    <source>
        <strain evidence="12">NC1722</strain>
    </source>
</reference>
<feature type="zinc finger region" description="C3H1-type" evidence="8">
    <location>
        <begin position="55"/>
        <end position="82"/>
    </location>
</feature>
<proteinExistence type="inferred from homology"/>
<dbReference type="PANTHER" id="PTHR45740:SF14">
    <property type="entry name" value="NOVEL PROTEIN"/>
    <property type="match status" value="1"/>
</dbReference>
<evidence type="ECO:0000256" key="8">
    <source>
        <dbReference type="PROSITE-ProRule" id="PRU00723"/>
    </source>
</evidence>
<evidence type="ECO:0000256" key="2">
    <source>
        <dbReference type="ARBA" id="ARBA00004906"/>
    </source>
</evidence>
<evidence type="ECO:0000256" key="5">
    <source>
        <dbReference type="ARBA" id="ARBA00022833"/>
    </source>
</evidence>
<feature type="compositionally biased region" description="Basic residues" evidence="9">
    <location>
        <begin position="117"/>
        <end position="126"/>
    </location>
</feature>
<evidence type="ECO:0000259" key="11">
    <source>
        <dbReference type="PROSITE" id="PS50918"/>
    </source>
</evidence>
<evidence type="ECO:0000256" key="9">
    <source>
        <dbReference type="SAM" id="MobiDB-lite"/>
    </source>
</evidence>
<feature type="compositionally biased region" description="Basic and acidic residues" evidence="9">
    <location>
        <begin position="127"/>
        <end position="138"/>
    </location>
</feature>
<feature type="domain" description="WWE" evidence="11">
    <location>
        <begin position="196"/>
        <end position="282"/>
    </location>
</feature>
<name>A0AAD7VZH2_9TELE</name>
<dbReference type="SUPFAM" id="SSF90229">
    <property type="entry name" value="CCCH zinc finger"/>
    <property type="match status" value="1"/>
</dbReference>
<keyword evidence="3 8" id="KW-0479">Metal-binding</keyword>
<dbReference type="InterPro" id="IPR037197">
    <property type="entry name" value="WWE_dom_sf"/>
</dbReference>
<dbReference type="GO" id="GO:0005634">
    <property type="term" value="C:nucleus"/>
    <property type="evidence" value="ECO:0007669"/>
    <property type="project" value="UniProtKB-SubCell"/>
</dbReference>
<evidence type="ECO:0000313" key="13">
    <source>
        <dbReference type="Proteomes" id="UP001221898"/>
    </source>
</evidence>
<dbReference type="GO" id="GO:1990404">
    <property type="term" value="F:NAD+-protein mono-ADP-ribosyltransferase activity"/>
    <property type="evidence" value="ECO:0007669"/>
    <property type="project" value="TreeGrafter"/>
</dbReference>
<dbReference type="PANTHER" id="PTHR45740">
    <property type="entry name" value="POLY [ADP-RIBOSE] POLYMERASE"/>
    <property type="match status" value="1"/>
</dbReference>
<organism evidence="12 13">
    <name type="scientific">Aldrovandia affinis</name>
    <dbReference type="NCBI Taxonomy" id="143900"/>
    <lineage>
        <taxon>Eukaryota</taxon>
        <taxon>Metazoa</taxon>
        <taxon>Chordata</taxon>
        <taxon>Craniata</taxon>
        <taxon>Vertebrata</taxon>
        <taxon>Euteleostomi</taxon>
        <taxon>Actinopterygii</taxon>
        <taxon>Neopterygii</taxon>
        <taxon>Teleostei</taxon>
        <taxon>Notacanthiformes</taxon>
        <taxon>Halosauridae</taxon>
        <taxon>Aldrovandia</taxon>
    </lineage>
</organism>
<evidence type="ECO:0000256" key="7">
    <source>
        <dbReference type="ARBA" id="ARBA00024347"/>
    </source>
</evidence>
<evidence type="ECO:0000256" key="4">
    <source>
        <dbReference type="ARBA" id="ARBA00022771"/>
    </source>
</evidence>
<feature type="region of interest" description="Disordered" evidence="9">
    <location>
        <begin position="22"/>
        <end position="58"/>
    </location>
</feature>
<dbReference type="PROSITE" id="PS50103">
    <property type="entry name" value="ZF_C3H1"/>
    <property type="match status" value="1"/>
</dbReference>
<dbReference type="InterPro" id="IPR051712">
    <property type="entry name" value="ARTD-AVP"/>
</dbReference>
<dbReference type="Proteomes" id="UP001221898">
    <property type="component" value="Unassembled WGS sequence"/>
</dbReference>
<feature type="region of interest" description="Disordered" evidence="9">
    <location>
        <begin position="99"/>
        <end position="140"/>
    </location>
</feature>
<dbReference type="SUPFAM" id="SSF117839">
    <property type="entry name" value="WWE domain"/>
    <property type="match status" value="2"/>
</dbReference>
<comment type="similarity">
    <text evidence="7">Belongs to the ARTD/PARP family.</text>
</comment>
<evidence type="ECO:0000256" key="3">
    <source>
        <dbReference type="ARBA" id="ARBA00022723"/>
    </source>
</evidence>
<evidence type="ECO:0000259" key="10">
    <source>
        <dbReference type="PROSITE" id="PS50103"/>
    </source>
</evidence>
<feature type="domain" description="C3H1-type" evidence="10">
    <location>
        <begin position="55"/>
        <end position="82"/>
    </location>
</feature>
<dbReference type="Pfam" id="PF02825">
    <property type="entry name" value="WWE"/>
    <property type="match status" value="2"/>
</dbReference>
<keyword evidence="4 8" id="KW-0863">Zinc-finger</keyword>
<keyword evidence="5 8" id="KW-0862">Zinc</keyword>
<feature type="domain" description="WWE" evidence="11">
    <location>
        <begin position="299"/>
        <end position="381"/>
    </location>
</feature>
<dbReference type="PROSITE" id="PS50918">
    <property type="entry name" value="WWE"/>
    <property type="match status" value="2"/>
</dbReference>
<comment type="caution">
    <text evidence="12">The sequence shown here is derived from an EMBL/GenBank/DDBJ whole genome shotgun (WGS) entry which is preliminary data.</text>
</comment>
<dbReference type="Pfam" id="PF23466">
    <property type="entry name" value="WWE_4"/>
    <property type="match status" value="1"/>
</dbReference>
<dbReference type="InterPro" id="IPR004170">
    <property type="entry name" value="WWE_dom"/>
</dbReference>
<dbReference type="SMART" id="SM00678">
    <property type="entry name" value="WWE"/>
    <property type="match status" value="2"/>
</dbReference>
<keyword evidence="13" id="KW-1185">Reference proteome</keyword>
<dbReference type="SMART" id="SM00356">
    <property type="entry name" value="ZnF_C3H1"/>
    <property type="match status" value="2"/>
</dbReference>
<dbReference type="InterPro" id="IPR036855">
    <property type="entry name" value="Znf_CCCH_sf"/>
</dbReference>
<gene>
    <name evidence="12" type="ORF">AAFF_G00348100</name>
</gene>
<dbReference type="Gene3D" id="3.30.720.50">
    <property type="match status" value="2"/>
</dbReference>
<sequence length="384" mass="43710">MASNIDSPKAVRWDRQDGWDVCDIDDHSSSGASDFSDDSSDSDKERPPSKHRSRRTQKPVCKYYNKGHCKYGGKCQDLHVCMYFLQGNCRNGKGCPLKHKVNSGSPDSSSDEGRGERRSRRRRSRSSSRERDSGDRRPYAWQIDSGKGWKDIDNDHIIEAQYSRPSAKGIKLYNTRFGAISIDFNRMTIRNKAELRVRRRSSKQADQWVWYYNGNHGWVPFGKKGSKGKAASATSSQIEAAFQSASNGSFRFAVDTVDYKINFREMRQVNLATGQKRRVLRRPRYRGAHDQGSSLASSVRRLAVSSPGRGPTWEFEGDHGKWYVFKKKAESSTVSADIEVEYQRNPQGSMDFTVGGQCYTLDFSAMTQTNRTTGKCRKIQRVRK</sequence>
<dbReference type="InterPro" id="IPR018123">
    <property type="entry name" value="WWE-dom_subgr"/>
</dbReference>
<evidence type="ECO:0000256" key="1">
    <source>
        <dbReference type="ARBA" id="ARBA00004123"/>
    </source>
</evidence>
<dbReference type="AlphaFoldDB" id="A0AAD7VZH2"/>
<dbReference type="GO" id="GO:0003950">
    <property type="term" value="F:NAD+ poly-ADP-ribosyltransferase activity"/>
    <property type="evidence" value="ECO:0007669"/>
    <property type="project" value="TreeGrafter"/>
</dbReference>
<dbReference type="GO" id="GO:0008270">
    <property type="term" value="F:zinc ion binding"/>
    <property type="evidence" value="ECO:0007669"/>
    <property type="project" value="UniProtKB-KW"/>
</dbReference>
<accession>A0AAD7VZH2</accession>
<comment type="pathway">
    <text evidence="2">Protein modification; protein ubiquitination.</text>
</comment>